<accession>A0A1E5E5H0</accession>
<feature type="transmembrane region" description="Helical" evidence="1">
    <location>
        <begin position="120"/>
        <end position="144"/>
    </location>
</feature>
<sequence length="222" mass="24701">MRNKISKTNNFYYMTFALVGFLVFSSLAQALPSDFGFLEYTLEGLTVLTFLVCLVSLRFGKRWNQFLGLIVVGFISVIAIGSIFSIQEMDIAMLFLMFMFFFGMFKAVSKQVLFTGNVDMNKVVGSISLFLLLGLMWTVAYLIILEFMPNAFTGVNAVPWGENFSHMAYFSFVTLTTLGYGDVSPLTPFSEVIVYLEAIAGVFYMAIVVSSLVSSSISNQGK</sequence>
<reference evidence="3 4" key="1">
    <citation type="journal article" date="2012" name="Science">
        <title>Ecological populations of bacteria act as socially cohesive units of antibiotic production and resistance.</title>
        <authorList>
            <person name="Cordero O.X."/>
            <person name="Wildschutte H."/>
            <person name="Kirkup B."/>
            <person name="Proehl S."/>
            <person name="Ngo L."/>
            <person name="Hussain F."/>
            <person name="Le Roux F."/>
            <person name="Mincer T."/>
            <person name="Polz M.F."/>
        </authorList>
    </citation>
    <scope>NUCLEOTIDE SEQUENCE [LARGE SCALE GENOMIC DNA]</scope>
    <source>
        <strain evidence="3 4">1S-45</strain>
    </source>
</reference>
<keyword evidence="4" id="KW-1185">Reference proteome</keyword>
<dbReference type="eggNOG" id="ENOG5032Y28">
    <property type="taxonomic scope" value="Bacteria"/>
</dbReference>
<dbReference type="RefSeq" id="WP_017024490.1">
    <property type="nucleotide sequence ID" value="NZ_AJYK02000017.1"/>
</dbReference>
<organism evidence="3 4">
    <name type="scientific">Vibrio rumoiensis 1S-45</name>
    <dbReference type="NCBI Taxonomy" id="1188252"/>
    <lineage>
        <taxon>Bacteria</taxon>
        <taxon>Pseudomonadati</taxon>
        <taxon>Pseudomonadota</taxon>
        <taxon>Gammaproteobacteria</taxon>
        <taxon>Vibrionales</taxon>
        <taxon>Vibrionaceae</taxon>
        <taxon>Vibrio</taxon>
    </lineage>
</organism>
<dbReference type="SUPFAM" id="SSF81324">
    <property type="entry name" value="Voltage-gated potassium channels"/>
    <property type="match status" value="1"/>
</dbReference>
<feature type="domain" description="Potassium channel" evidence="2">
    <location>
        <begin position="144"/>
        <end position="213"/>
    </location>
</feature>
<keyword evidence="1" id="KW-0472">Membrane</keyword>
<dbReference type="Pfam" id="PF07885">
    <property type="entry name" value="Ion_trans_2"/>
    <property type="match status" value="1"/>
</dbReference>
<dbReference type="AlphaFoldDB" id="A0A1E5E5H0"/>
<feature type="transmembrane region" description="Helical" evidence="1">
    <location>
        <begin position="66"/>
        <end position="85"/>
    </location>
</feature>
<name>A0A1E5E5H0_9VIBR</name>
<comment type="caution">
    <text evidence="3">The sequence shown here is derived from an EMBL/GenBank/DDBJ whole genome shotgun (WGS) entry which is preliminary data.</text>
</comment>
<evidence type="ECO:0000259" key="2">
    <source>
        <dbReference type="Pfam" id="PF07885"/>
    </source>
</evidence>
<dbReference type="STRING" id="1188252.A1QC_05110"/>
<keyword evidence="1" id="KW-0812">Transmembrane</keyword>
<feature type="transmembrane region" description="Helical" evidence="1">
    <location>
        <begin position="91"/>
        <end position="108"/>
    </location>
</feature>
<protein>
    <submittedName>
        <fullName evidence="3">Transporter</fullName>
    </submittedName>
</protein>
<dbReference type="PRINTS" id="PR00169">
    <property type="entry name" value="KCHANNEL"/>
</dbReference>
<dbReference type="Gene3D" id="1.10.287.70">
    <property type="match status" value="1"/>
</dbReference>
<gene>
    <name evidence="3" type="ORF">A1QC_05110</name>
</gene>
<proteinExistence type="predicted"/>
<evidence type="ECO:0000313" key="3">
    <source>
        <dbReference type="EMBL" id="OEF28648.1"/>
    </source>
</evidence>
<keyword evidence="1" id="KW-1133">Transmembrane helix</keyword>
<evidence type="ECO:0000256" key="1">
    <source>
        <dbReference type="SAM" id="Phobius"/>
    </source>
</evidence>
<dbReference type="Proteomes" id="UP000094070">
    <property type="component" value="Unassembled WGS sequence"/>
</dbReference>
<feature type="transmembrane region" description="Helical" evidence="1">
    <location>
        <begin position="40"/>
        <end position="59"/>
    </location>
</feature>
<feature type="transmembrane region" description="Helical" evidence="1">
    <location>
        <begin position="193"/>
        <end position="213"/>
    </location>
</feature>
<dbReference type="InterPro" id="IPR013099">
    <property type="entry name" value="K_chnl_dom"/>
</dbReference>
<evidence type="ECO:0000313" key="4">
    <source>
        <dbReference type="Proteomes" id="UP000094070"/>
    </source>
</evidence>
<dbReference type="OrthoDB" id="9813518at2"/>
<dbReference type="EMBL" id="AJYK02000017">
    <property type="protein sequence ID" value="OEF28648.1"/>
    <property type="molecule type" value="Genomic_DNA"/>
</dbReference>